<accession>A0ABT8F5H9</accession>
<evidence type="ECO:0000313" key="1">
    <source>
        <dbReference type="EMBL" id="MDN4165504.1"/>
    </source>
</evidence>
<proteinExistence type="predicted"/>
<dbReference type="Proteomes" id="UP001168552">
    <property type="component" value="Unassembled WGS sequence"/>
</dbReference>
<keyword evidence="2" id="KW-1185">Reference proteome</keyword>
<protein>
    <recommendedName>
        <fullName evidence="3">DUF995 domain-containing protein</fullName>
    </recommendedName>
</protein>
<gene>
    <name evidence="1" type="ORF">QWY31_08330</name>
</gene>
<evidence type="ECO:0000313" key="2">
    <source>
        <dbReference type="Proteomes" id="UP001168552"/>
    </source>
</evidence>
<evidence type="ECO:0008006" key="3">
    <source>
        <dbReference type="Google" id="ProtNLM"/>
    </source>
</evidence>
<sequence>MKYTILILILIISIETFSQDKPKVVAKYKDVERLGNILTRWYYDLRGTSLIWKRTLTLYSDSTYHYMYDGGECATFDENIRGIWTINKDTLKLSTGNEMFIWLYIISNGKLYSLQNNIEKNPNNWEMK</sequence>
<dbReference type="EMBL" id="JAUHJS010000004">
    <property type="protein sequence ID" value="MDN4165504.1"/>
    <property type="molecule type" value="Genomic_DNA"/>
</dbReference>
<reference evidence="1" key="1">
    <citation type="submission" date="2023-06" db="EMBL/GenBank/DDBJ databases">
        <title>Cytophagales bacterium Strain LB-30, isolated from soil.</title>
        <authorList>
            <person name="Liu B."/>
        </authorList>
    </citation>
    <scope>NUCLEOTIDE SEQUENCE</scope>
    <source>
        <strain evidence="1">LB-30</strain>
    </source>
</reference>
<organism evidence="1 2">
    <name type="scientific">Shiella aurantiaca</name>
    <dbReference type="NCBI Taxonomy" id="3058365"/>
    <lineage>
        <taxon>Bacteria</taxon>
        <taxon>Pseudomonadati</taxon>
        <taxon>Bacteroidota</taxon>
        <taxon>Cytophagia</taxon>
        <taxon>Cytophagales</taxon>
        <taxon>Shiellaceae</taxon>
        <taxon>Shiella</taxon>
    </lineage>
</organism>
<name>A0ABT8F5H9_9BACT</name>
<dbReference type="RefSeq" id="WP_320004036.1">
    <property type="nucleotide sequence ID" value="NZ_JAUHJS010000004.1"/>
</dbReference>
<comment type="caution">
    <text evidence="1">The sequence shown here is derived from an EMBL/GenBank/DDBJ whole genome shotgun (WGS) entry which is preliminary data.</text>
</comment>